<dbReference type="Proteomes" id="UP000295678">
    <property type="component" value="Unassembled WGS sequence"/>
</dbReference>
<evidence type="ECO:0000313" key="2">
    <source>
        <dbReference type="EMBL" id="TCT06486.1"/>
    </source>
</evidence>
<organism evidence="2 3">
    <name type="scientific">Tepidamorphus gemmatus</name>
    <dbReference type="NCBI Taxonomy" id="747076"/>
    <lineage>
        <taxon>Bacteria</taxon>
        <taxon>Pseudomonadati</taxon>
        <taxon>Pseudomonadota</taxon>
        <taxon>Alphaproteobacteria</taxon>
        <taxon>Hyphomicrobiales</taxon>
        <taxon>Tepidamorphaceae</taxon>
        <taxon>Tepidamorphus</taxon>
    </lineage>
</organism>
<sequence length="77" mass="8664">MGAIAAIPEAVTQTLRSVDRAFKNSVAVMIAGVSWLERQLERRRSRIALMELSDELLKDIGLSRADAHREAARPFWD</sequence>
<evidence type="ECO:0000259" key="1">
    <source>
        <dbReference type="Pfam" id="PF06568"/>
    </source>
</evidence>
<dbReference type="RefSeq" id="WP_132807555.1">
    <property type="nucleotide sequence ID" value="NZ_SMAK01000011.1"/>
</dbReference>
<dbReference type="OrthoDB" id="9812448at2"/>
<feature type="domain" description="YjiS-like" evidence="1">
    <location>
        <begin position="34"/>
        <end position="68"/>
    </location>
</feature>
<dbReference type="Pfam" id="PF06568">
    <property type="entry name" value="YjiS-like"/>
    <property type="match status" value="1"/>
</dbReference>
<comment type="caution">
    <text evidence="2">The sequence shown here is derived from an EMBL/GenBank/DDBJ whole genome shotgun (WGS) entry which is preliminary data.</text>
</comment>
<accession>A0A4R3M1F4</accession>
<keyword evidence="3" id="KW-1185">Reference proteome</keyword>
<evidence type="ECO:0000313" key="3">
    <source>
        <dbReference type="Proteomes" id="UP000295678"/>
    </source>
</evidence>
<gene>
    <name evidence="2" type="ORF">EDC22_11169</name>
</gene>
<proteinExistence type="predicted"/>
<dbReference type="EMBL" id="SMAK01000011">
    <property type="protein sequence ID" value="TCT06486.1"/>
    <property type="molecule type" value="Genomic_DNA"/>
</dbReference>
<name>A0A4R3M1F4_9HYPH</name>
<dbReference type="AlphaFoldDB" id="A0A4R3M1F4"/>
<dbReference type="InterPro" id="IPR009506">
    <property type="entry name" value="YjiS-like"/>
</dbReference>
<protein>
    <submittedName>
        <fullName evidence="2">Uncharacterized protein DUF1127</fullName>
    </submittedName>
</protein>
<reference evidence="2 3" key="1">
    <citation type="submission" date="2019-03" db="EMBL/GenBank/DDBJ databases">
        <title>Genomic Encyclopedia of Type Strains, Phase IV (KMG-IV): sequencing the most valuable type-strain genomes for metagenomic binning, comparative biology and taxonomic classification.</title>
        <authorList>
            <person name="Goeker M."/>
        </authorList>
    </citation>
    <scope>NUCLEOTIDE SEQUENCE [LARGE SCALE GENOMIC DNA]</scope>
    <source>
        <strain evidence="2 3">DSM 19345</strain>
    </source>
</reference>